<dbReference type="Pfam" id="PF05699">
    <property type="entry name" value="Dimer_Tnp_hAT"/>
    <property type="match status" value="1"/>
</dbReference>
<dbReference type="Gene3D" id="3.30.420.110">
    <property type="entry name" value="MutS, connector domain"/>
    <property type="match status" value="1"/>
</dbReference>
<dbReference type="InterPro" id="IPR012337">
    <property type="entry name" value="RNaseH-like_sf"/>
</dbReference>
<dbReference type="GO" id="GO:0140664">
    <property type="term" value="F:ATP-dependent DNA damage sensor activity"/>
    <property type="evidence" value="ECO:0007669"/>
    <property type="project" value="InterPro"/>
</dbReference>
<dbReference type="SUPFAM" id="SSF52540">
    <property type="entry name" value="P-loop containing nucleoside triphosphate hydrolases"/>
    <property type="match status" value="2"/>
</dbReference>
<dbReference type="SUPFAM" id="SSF53098">
    <property type="entry name" value="Ribonuclease H-like"/>
    <property type="match status" value="1"/>
</dbReference>
<keyword evidence="2 6" id="KW-0547">Nucleotide-binding</keyword>
<keyword evidence="10" id="KW-1185">Reference proteome</keyword>
<dbReference type="PANTHER" id="PTHR11361">
    <property type="entry name" value="DNA MISMATCH REPAIR PROTEIN MUTS FAMILY MEMBER"/>
    <property type="match status" value="1"/>
</dbReference>
<evidence type="ECO:0000256" key="5">
    <source>
        <dbReference type="ARBA" id="ARBA00023125"/>
    </source>
</evidence>
<dbReference type="SMART" id="SM00534">
    <property type="entry name" value="MUTSac"/>
    <property type="match status" value="1"/>
</dbReference>
<dbReference type="AlphaFoldDB" id="A0AAP0JYA0"/>
<dbReference type="SUPFAM" id="SSF48334">
    <property type="entry name" value="DNA repair protein MutS, domain III"/>
    <property type="match status" value="1"/>
</dbReference>
<keyword evidence="4 6" id="KW-0067">ATP-binding</keyword>
<name>A0AAP0JYA0_9MAGN</name>
<dbReference type="Pfam" id="PF01624">
    <property type="entry name" value="MutS_I"/>
    <property type="match status" value="1"/>
</dbReference>
<evidence type="ECO:0000259" key="8">
    <source>
        <dbReference type="PROSITE" id="PS00486"/>
    </source>
</evidence>
<dbReference type="InterPro" id="IPR016151">
    <property type="entry name" value="DNA_mismatch_repair_MutS_N"/>
</dbReference>
<dbReference type="SUPFAM" id="SSF55271">
    <property type="entry name" value="DNA repair protein MutS, domain I"/>
    <property type="match status" value="1"/>
</dbReference>
<feature type="domain" description="DNA mismatch repair proteins mutS family" evidence="8">
    <location>
        <begin position="867"/>
        <end position="883"/>
    </location>
</feature>
<dbReference type="InterPro" id="IPR007860">
    <property type="entry name" value="DNA_mmatch_repair_MutS_con_dom"/>
</dbReference>
<comment type="similarity">
    <text evidence="1 6">Belongs to the DNA mismatch repair MutS family.</text>
</comment>
<evidence type="ECO:0000256" key="7">
    <source>
        <dbReference type="SAM" id="MobiDB-lite"/>
    </source>
</evidence>
<accession>A0AAP0JYA0</accession>
<dbReference type="InterPro" id="IPR045076">
    <property type="entry name" value="MutS"/>
</dbReference>
<proteinExistence type="inferred from homology"/>
<dbReference type="PROSITE" id="PS00486">
    <property type="entry name" value="DNA_MISMATCH_REPAIR_2"/>
    <property type="match status" value="1"/>
</dbReference>
<organism evidence="9 10">
    <name type="scientific">Stephania yunnanensis</name>
    <dbReference type="NCBI Taxonomy" id="152371"/>
    <lineage>
        <taxon>Eukaryota</taxon>
        <taxon>Viridiplantae</taxon>
        <taxon>Streptophyta</taxon>
        <taxon>Embryophyta</taxon>
        <taxon>Tracheophyta</taxon>
        <taxon>Spermatophyta</taxon>
        <taxon>Magnoliopsida</taxon>
        <taxon>Ranunculales</taxon>
        <taxon>Menispermaceae</taxon>
        <taxon>Menispermoideae</taxon>
        <taxon>Cissampelideae</taxon>
        <taxon>Stephania</taxon>
    </lineage>
</organism>
<dbReference type="GO" id="GO:0032301">
    <property type="term" value="C:MutSalpha complex"/>
    <property type="evidence" value="ECO:0007669"/>
    <property type="project" value="TreeGrafter"/>
</dbReference>
<dbReference type="PANTHER" id="PTHR11361:SF148">
    <property type="entry name" value="DNA MISMATCH REPAIR PROTEIN MSH6"/>
    <property type="match status" value="1"/>
</dbReference>
<dbReference type="GO" id="GO:0046983">
    <property type="term" value="F:protein dimerization activity"/>
    <property type="evidence" value="ECO:0007669"/>
    <property type="project" value="InterPro"/>
</dbReference>
<dbReference type="EMBL" id="JBBNAF010000005">
    <property type="protein sequence ID" value="KAK9142438.1"/>
    <property type="molecule type" value="Genomic_DNA"/>
</dbReference>
<dbReference type="InterPro" id="IPR000432">
    <property type="entry name" value="DNA_mismatch_repair_MutS_C"/>
</dbReference>
<dbReference type="Pfam" id="PF05188">
    <property type="entry name" value="MutS_II"/>
    <property type="match status" value="1"/>
</dbReference>
<evidence type="ECO:0000256" key="2">
    <source>
        <dbReference type="ARBA" id="ARBA00022741"/>
    </source>
</evidence>
<feature type="region of interest" description="Disordered" evidence="7">
    <location>
        <begin position="238"/>
        <end position="258"/>
    </location>
</feature>
<keyword evidence="6" id="KW-0234">DNA repair</keyword>
<keyword evidence="3 6" id="KW-0227">DNA damage</keyword>
<reference evidence="9 10" key="1">
    <citation type="submission" date="2024-01" db="EMBL/GenBank/DDBJ databases">
        <title>Genome assemblies of Stephania.</title>
        <authorList>
            <person name="Yang L."/>
        </authorList>
    </citation>
    <scope>NUCLEOTIDE SEQUENCE [LARGE SCALE GENOMIC DNA]</scope>
    <source>
        <strain evidence="9">YNDBR</strain>
        <tissue evidence="9">Leaf</tissue>
    </source>
</reference>
<dbReference type="InterPro" id="IPR007696">
    <property type="entry name" value="DNA_mismatch_repair_MutS_core"/>
</dbReference>
<feature type="compositionally biased region" description="Basic and acidic residues" evidence="7">
    <location>
        <begin position="247"/>
        <end position="258"/>
    </location>
</feature>
<evidence type="ECO:0000256" key="6">
    <source>
        <dbReference type="PIRNR" id="PIRNR037677"/>
    </source>
</evidence>
<evidence type="ECO:0000313" key="9">
    <source>
        <dbReference type="EMBL" id="KAK9142438.1"/>
    </source>
</evidence>
<dbReference type="Gene3D" id="3.40.50.300">
    <property type="entry name" value="P-loop containing nucleotide triphosphate hydrolases"/>
    <property type="match status" value="1"/>
</dbReference>
<dbReference type="InterPro" id="IPR036678">
    <property type="entry name" value="MutS_con_dom_sf"/>
</dbReference>
<evidence type="ECO:0000313" key="10">
    <source>
        <dbReference type="Proteomes" id="UP001420932"/>
    </source>
</evidence>
<dbReference type="SUPFAM" id="SSF53150">
    <property type="entry name" value="DNA repair protein MutS, domain II"/>
    <property type="match status" value="1"/>
</dbReference>
<dbReference type="InterPro" id="IPR036187">
    <property type="entry name" value="DNA_mismatch_repair_MutS_sf"/>
</dbReference>
<dbReference type="GO" id="GO:0006298">
    <property type="term" value="P:mismatch repair"/>
    <property type="evidence" value="ECO:0007669"/>
    <property type="project" value="InterPro"/>
</dbReference>
<sequence>MTFSGVGKCRQVGISESGIDDAVQKLIYRGYKVGRIEQLETSDQAKIRGGASVIQRKLVQVITPSTVTEGSIGPEAINLLSIKEVMLWDIISFSQKYCCLWFSLLGYDPKNPRCKCNYCGQDYACDTKNGTSSLWATFKKCKRNPCRVVDKDRNLLRYLKGISSEASLVPVGLSEEEFRMACAEMIVLDQLPFSMVEGEGFKRFCSVVQPQLHPPSSVIVAQDRLFQQYSEPDSIVFESQASGESQLSREDVDGAPRKYLQEPKEDPLRENFDILCWWKANSNKYKVLSQVARDILAIPVSTVISKLAFNSGIHTLDPFRSSLSPRMAEALMFIYMFLVIARSGSENGMTVYGFAFVDSASLKFWVGSISDDASGASLGALLMQVSPKEVIYEGRGLSKEAQKALKKYSSGTNSLQLTPTNTDFMDASEVRNLIQDKGYFTGSFGSLGWDSALDGDIHQDLGVCALGGLVSHLSRLMLDDVLRNGDISSYHIYSGSLRIDGQSLANLEIFCNNADGGRKGTMYKYLDSCITSSGKRLLRSWICHPLKDVGEINRRLNAVEEFISHPEVILLVAEYLRKLPDMERLLGRVRAAVGSSTSLLVPLIGEKMLKQRIKCFCSLVKGLRVGVDLLSILHEKDHELSSLSKVLDVPSLNGSDGLDGLLSQFEAAADSEFSNVQGQAISGSDAETLSALTELFIENSTKWYQVIHALSCIDVLRSFAVAVNSSCGSMCRPVFLHASSGTGGPLLKTKGLWHPYASLGANVGTIVPNDIHLGGDSPRTLLLTGPNMGGKSTLLRATCLAVILAQVYLCLELKLGCYVPCEMCMLTPVDIIFTRLGATDRIMTGESTFFIECTETASVLQNATCDSLVILDELGRGTSTFDGYAIAYAVHKKIMGRCPQCNWCSGKAVAMHLSVFPGSWGWGRLMDSCGISRDLVFRHLVENVKCRLLFATHYHSLTKEFASHPNVISQHMACALRPNDGSSSIDDKELIFLYRLSPGACPESYGLQVALMAGISKNVVEVAAKASQWLKGSIGKNFRSSEQRSEFSTLHEEWVKSLLCVARDSGRSFDEDACDTLLCLYHELKNFYQIGN</sequence>
<dbReference type="GO" id="GO:0030983">
    <property type="term" value="F:mismatched DNA binding"/>
    <property type="evidence" value="ECO:0007669"/>
    <property type="project" value="UniProtKB-UniRule"/>
</dbReference>
<comment type="caution">
    <text evidence="9">The sequence shown here is derived from an EMBL/GenBank/DDBJ whole genome shotgun (WGS) entry which is preliminary data.</text>
</comment>
<dbReference type="Pfam" id="PF00488">
    <property type="entry name" value="MutS_V"/>
    <property type="match status" value="2"/>
</dbReference>
<evidence type="ECO:0000256" key="1">
    <source>
        <dbReference type="ARBA" id="ARBA00006271"/>
    </source>
</evidence>
<evidence type="ECO:0000256" key="4">
    <source>
        <dbReference type="ARBA" id="ARBA00022840"/>
    </source>
</evidence>
<dbReference type="InterPro" id="IPR008906">
    <property type="entry name" value="HATC_C_dom"/>
</dbReference>
<keyword evidence="5 6" id="KW-0238">DNA-binding</keyword>
<gene>
    <name evidence="9" type="ORF">Syun_011838</name>
</gene>
<dbReference type="InterPro" id="IPR017261">
    <property type="entry name" value="DNA_mismatch_repair_MutS/MSH"/>
</dbReference>
<dbReference type="Proteomes" id="UP001420932">
    <property type="component" value="Unassembled WGS sequence"/>
</dbReference>
<protein>
    <recommendedName>
        <fullName evidence="6">DNA mismatch repair protein</fullName>
    </recommendedName>
</protein>
<comment type="function">
    <text evidence="6">Component of the post-replicative DNA mismatch repair system (MMR).</text>
</comment>
<dbReference type="Pfam" id="PF05192">
    <property type="entry name" value="MutS_III"/>
    <property type="match status" value="1"/>
</dbReference>
<dbReference type="SMART" id="SM00533">
    <property type="entry name" value="MUTSd"/>
    <property type="match status" value="1"/>
</dbReference>
<dbReference type="Gene3D" id="3.40.1170.10">
    <property type="entry name" value="DNA repair protein MutS, domain I"/>
    <property type="match status" value="1"/>
</dbReference>
<dbReference type="InterPro" id="IPR007695">
    <property type="entry name" value="DNA_mismatch_repair_MutS-lik_N"/>
</dbReference>
<dbReference type="Gene3D" id="1.10.1420.10">
    <property type="match status" value="1"/>
</dbReference>
<evidence type="ECO:0000256" key="3">
    <source>
        <dbReference type="ARBA" id="ARBA00022763"/>
    </source>
</evidence>
<dbReference type="GO" id="GO:0005524">
    <property type="term" value="F:ATP binding"/>
    <property type="evidence" value="ECO:0007669"/>
    <property type="project" value="UniProtKB-UniRule"/>
</dbReference>
<dbReference type="InterPro" id="IPR027417">
    <property type="entry name" value="P-loop_NTPase"/>
</dbReference>
<dbReference type="PIRSF" id="PIRSF037677">
    <property type="entry name" value="DNA_mis_repair_Msh6"/>
    <property type="match status" value="1"/>
</dbReference>